<evidence type="ECO:0000313" key="1">
    <source>
        <dbReference type="EMBL" id="EIM23852.1"/>
    </source>
</evidence>
<name>I4YIR0_WALMC</name>
<dbReference type="KEGG" id="wse:WALSEDRAFT_30688"/>
<dbReference type="InParanoid" id="I4YIR0"/>
<keyword evidence="2" id="KW-1185">Reference proteome</keyword>
<evidence type="ECO:0000313" key="2">
    <source>
        <dbReference type="Proteomes" id="UP000005242"/>
    </source>
</evidence>
<protein>
    <submittedName>
        <fullName evidence="1">Uncharacterized protein</fullName>
    </submittedName>
</protein>
<accession>I4YIR0</accession>
<reference evidence="1 2" key="1">
    <citation type="journal article" date="2012" name="Fungal Genet. Biol.">
        <title>The genome of the xerotolerant mold Wallemia sebi reveals adaptations to osmotic stress and suggests cryptic sexual reproduction.</title>
        <authorList>
            <person name="Padamsee M."/>
            <person name="Kumar T.K.A."/>
            <person name="Riley R."/>
            <person name="Binder M."/>
            <person name="Boyd A."/>
            <person name="Calvo A.M."/>
            <person name="Furukawa K."/>
            <person name="Hesse C."/>
            <person name="Hohmann S."/>
            <person name="James T.Y."/>
            <person name="LaButti K."/>
            <person name="Lapidus A."/>
            <person name="Lindquist E."/>
            <person name="Lucas S."/>
            <person name="Miller K."/>
            <person name="Shantappa S."/>
            <person name="Grigoriev I.V."/>
            <person name="Hibbett D.S."/>
            <person name="McLaughlin D.J."/>
            <person name="Spatafora J.W."/>
            <person name="Aime M.C."/>
        </authorList>
    </citation>
    <scope>NUCLEOTIDE SEQUENCE [LARGE SCALE GENOMIC DNA]</scope>
    <source>
        <strain evidence="2">ATCC MYA-4683 / CBS 633.66</strain>
    </source>
</reference>
<organism evidence="1 2">
    <name type="scientific">Wallemia mellicola (strain ATCC MYA-4683 / CBS 633.66)</name>
    <name type="common">Wallemia sebi (CBS 633.66)</name>
    <dbReference type="NCBI Taxonomy" id="671144"/>
    <lineage>
        <taxon>Eukaryota</taxon>
        <taxon>Fungi</taxon>
        <taxon>Dikarya</taxon>
        <taxon>Basidiomycota</taxon>
        <taxon>Wallemiomycotina</taxon>
        <taxon>Wallemiomycetes</taxon>
        <taxon>Wallemiales</taxon>
        <taxon>Wallemiaceae</taxon>
        <taxon>Wallemia</taxon>
    </lineage>
</organism>
<dbReference type="AlphaFoldDB" id="I4YIR0"/>
<dbReference type="GeneID" id="18471161"/>
<dbReference type="EMBL" id="JH668223">
    <property type="protein sequence ID" value="EIM23852.1"/>
    <property type="molecule type" value="Genomic_DNA"/>
</dbReference>
<proteinExistence type="predicted"/>
<gene>
    <name evidence="1" type="ORF">WALSEDRAFT_30688</name>
</gene>
<dbReference type="RefSeq" id="XP_006955698.1">
    <property type="nucleotide sequence ID" value="XM_006955636.1"/>
</dbReference>
<sequence length="101" mass="10793">MDMPPETGNAASGCVPCEGGVSFKLVGCPDKGQGQCGRFRLTKTIDEHEGICNTIVGGFDNWLSTDSECHDFHSNNDDFYGNIIENHYAQLGLVSGPTPLG</sequence>
<dbReference type="Proteomes" id="UP000005242">
    <property type="component" value="Unassembled WGS sequence"/>
</dbReference>
<dbReference type="HOGENOM" id="CLU_2293872_0_0_1"/>